<dbReference type="EMBL" id="DACRBY010000017">
    <property type="protein sequence ID" value="HAS8540949.1"/>
    <property type="molecule type" value="Genomic_DNA"/>
</dbReference>
<comment type="caution">
    <text evidence="15">The sequence shown here is derived from an EMBL/GenBank/DDBJ whole genome shotgun (WGS) entry which is preliminary data.</text>
</comment>
<keyword evidence="15" id="KW-0969">Cilium</keyword>
<keyword evidence="7" id="KW-0283">Flagellar rotation</keyword>
<evidence type="ECO:0000256" key="3">
    <source>
        <dbReference type="ARBA" id="ARBA00022448"/>
    </source>
</evidence>
<keyword evidence="8" id="KW-0375">Hydrogen ion transport</keyword>
<dbReference type="Pfam" id="PF01618">
    <property type="entry name" value="MotA_ExbB"/>
    <property type="match status" value="1"/>
</dbReference>
<evidence type="ECO:0000256" key="11">
    <source>
        <dbReference type="ARBA" id="ARBA00023136"/>
    </source>
</evidence>
<dbReference type="Proteomes" id="UP000863257">
    <property type="component" value="Unassembled WGS sequence"/>
</dbReference>
<dbReference type="PANTHER" id="PTHR30433">
    <property type="entry name" value="CHEMOTAXIS PROTEIN MOTA"/>
    <property type="match status" value="1"/>
</dbReference>
<proteinExistence type="inferred from homology"/>
<keyword evidence="6 12" id="KW-0812">Transmembrane</keyword>
<dbReference type="InterPro" id="IPR000540">
    <property type="entry name" value="Flag_MotA_CS"/>
</dbReference>
<dbReference type="GO" id="GO:0071978">
    <property type="term" value="P:bacterial-type flagellum-dependent swarming motility"/>
    <property type="evidence" value="ECO:0007669"/>
    <property type="project" value="InterPro"/>
</dbReference>
<keyword evidence="9 12" id="KW-1133">Transmembrane helix</keyword>
<dbReference type="AlphaFoldDB" id="A0A8H9N1B0"/>
<evidence type="ECO:0000256" key="12">
    <source>
        <dbReference type="SAM" id="Phobius"/>
    </source>
</evidence>
<dbReference type="InterPro" id="IPR046786">
    <property type="entry name" value="MotA_N"/>
</dbReference>
<keyword evidence="3" id="KW-0813">Transport</keyword>
<keyword evidence="4" id="KW-1003">Cell membrane</keyword>
<feature type="domain" description="Motility protein A N-terminal" evidence="14">
    <location>
        <begin position="8"/>
        <end position="86"/>
    </location>
</feature>
<evidence type="ECO:0000256" key="4">
    <source>
        <dbReference type="ARBA" id="ARBA00022475"/>
    </source>
</evidence>
<keyword evidence="5" id="KW-0145">Chemotaxis</keyword>
<comment type="similarity">
    <text evidence="2">Belongs to the MotA family.</text>
</comment>
<gene>
    <name evidence="15" type="primary">motA</name>
    <name evidence="15" type="ORF">I7730_14255</name>
</gene>
<accession>A0A8H9N1B0</accession>
<protein>
    <submittedName>
        <fullName evidence="15">Flagellar motor stator protein MotA</fullName>
    </submittedName>
</protein>
<sequence length="285" mass="31968">MQVLFFLLFTIASLVGGFALAGGYLKNLWQPYEIVMIGGAGVGFFFASNTVHGIKMFGRYLGYCFKKPFCTDKFSQSMGLLVKLHQIYEDNPKDLAKELEDPQASQIFNQYPLVLKDTDAVKYIANNLNTIIDEGAELTPFDYEDIFEAELEQYSKEAMMPYKSMNSLVDTFPALGIAAAVMGIIIAMQFLDAGMMKLGAKIGAALFGTFFGVFMAYGICKPFALKFAKFGEETDLYYGFLRSYLLCIAKTYSSMKAPIIANRDIPPRYKLDTNVLREKLMKNEL</sequence>
<evidence type="ECO:0000256" key="1">
    <source>
        <dbReference type="ARBA" id="ARBA00004651"/>
    </source>
</evidence>
<evidence type="ECO:0000256" key="9">
    <source>
        <dbReference type="ARBA" id="ARBA00022989"/>
    </source>
</evidence>
<evidence type="ECO:0000256" key="2">
    <source>
        <dbReference type="ARBA" id="ARBA00008038"/>
    </source>
</evidence>
<dbReference type="GO" id="GO:0006935">
    <property type="term" value="P:chemotaxis"/>
    <property type="evidence" value="ECO:0007669"/>
    <property type="project" value="UniProtKB-KW"/>
</dbReference>
<dbReference type="PROSITE" id="PS01307">
    <property type="entry name" value="MOTA"/>
    <property type="match status" value="1"/>
</dbReference>
<keyword evidence="15" id="KW-0966">Cell projection</keyword>
<reference evidence="15" key="2">
    <citation type="submission" date="2019-01" db="EMBL/GenBank/DDBJ databases">
        <authorList>
            <consortium name="NCBI Pathogen Detection Project"/>
        </authorList>
    </citation>
    <scope>NUCLEOTIDE SEQUENCE</scope>
    <source>
        <strain evidence="15">BCW_3452</strain>
    </source>
</reference>
<evidence type="ECO:0000256" key="7">
    <source>
        <dbReference type="ARBA" id="ARBA00022779"/>
    </source>
</evidence>
<dbReference type="InterPro" id="IPR047055">
    <property type="entry name" value="MotA-like"/>
</dbReference>
<keyword evidence="11 12" id="KW-0472">Membrane</keyword>
<feature type="domain" description="MotA/TolQ/ExbB proton channel" evidence="13">
    <location>
        <begin position="137"/>
        <end position="230"/>
    </location>
</feature>
<dbReference type="GO" id="GO:0005886">
    <property type="term" value="C:plasma membrane"/>
    <property type="evidence" value="ECO:0007669"/>
    <property type="project" value="UniProtKB-SubCell"/>
</dbReference>
<evidence type="ECO:0000256" key="5">
    <source>
        <dbReference type="ARBA" id="ARBA00022500"/>
    </source>
</evidence>
<evidence type="ECO:0000256" key="10">
    <source>
        <dbReference type="ARBA" id="ARBA00023065"/>
    </source>
</evidence>
<keyword evidence="10" id="KW-0406">Ion transport</keyword>
<name>A0A8H9N1B0_VIBVL</name>
<dbReference type="PANTHER" id="PTHR30433:SF4">
    <property type="entry name" value="MOTILITY PROTEIN A"/>
    <property type="match status" value="1"/>
</dbReference>
<reference evidence="15" key="1">
    <citation type="journal article" date="2018" name="Genome Biol.">
        <title>SKESA: strategic k-mer extension for scrupulous assemblies.</title>
        <authorList>
            <person name="Souvorov A."/>
            <person name="Agarwala R."/>
            <person name="Lipman D.J."/>
        </authorList>
    </citation>
    <scope>NUCLEOTIDE SEQUENCE</scope>
    <source>
        <strain evidence="15">BCW_3452</strain>
    </source>
</reference>
<feature type="transmembrane region" description="Helical" evidence="12">
    <location>
        <begin position="168"/>
        <end position="190"/>
    </location>
</feature>
<dbReference type="InterPro" id="IPR002898">
    <property type="entry name" value="MotA_ExbB_proton_chnl"/>
</dbReference>
<dbReference type="GO" id="GO:1902600">
    <property type="term" value="P:proton transmembrane transport"/>
    <property type="evidence" value="ECO:0007669"/>
    <property type="project" value="UniProtKB-KW"/>
</dbReference>
<evidence type="ECO:0000256" key="6">
    <source>
        <dbReference type="ARBA" id="ARBA00022692"/>
    </source>
</evidence>
<keyword evidence="15" id="KW-0282">Flagellum</keyword>
<evidence type="ECO:0000256" key="8">
    <source>
        <dbReference type="ARBA" id="ARBA00022781"/>
    </source>
</evidence>
<comment type="subcellular location">
    <subcellularLocation>
        <location evidence="1">Cell membrane</location>
        <topology evidence="1">Multi-pass membrane protein</topology>
    </subcellularLocation>
</comment>
<dbReference type="Pfam" id="PF20560">
    <property type="entry name" value="MotA_N"/>
    <property type="match status" value="1"/>
</dbReference>
<organism evidence="15">
    <name type="scientific">Vibrio vulnificus</name>
    <dbReference type="NCBI Taxonomy" id="672"/>
    <lineage>
        <taxon>Bacteria</taxon>
        <taxon>Pseudomonadati</taxon>
        <taxon>Pseudomonadota</taxon>
        <taxon>Gammaproteobacteria</taxon>
        <taxon>Vibrionales</taxon>
        <taxon>Vibrionaceae</taxon>
        <taxon>Vibrio</taxon>
    </lineage>
</organism>
<evidence type="ECO:0000313" key="15">
    <source>
        <dbReference type="EMBL" id="HAS8540949.1"/>
    </source>
</evidence>
<evidence type="ECO:0000259" key="14">
    <source>
        <dbReference type="Pfam" id="PF20560"/>
    </source>
</evidence>
<evidence type="ECO:0000259" key="13">
    <source>
        <dbReference type="Pfam" id="PF01618"/>
    </source>
</evidence>
<feature type="transmembrane region" description="Helical" evidence="12">
    <location>
        <begin position="31"/>
        <end position="51"/>
    </location>
</feature>
<feature type="transmembrane region" description="Helical" evidence="12">
    <location>
        <begin position="202"/>
        <end position="220"/>
    </location>
</feature>